<reference evidence="2 3" key="1">
    <citation type="submission" date="2016-10" db="EMBL/GenBank/DDBJ databases">
        <authorList>
            <person name="de Groot N.N."/>
        </authorList>
    </citation>
    <scope>NUCLEOTIDE SEQUENCE [LARGE SCALE GENOMIC DNA]</scope>
    <source>
        <strain evidence="2 3">Nm22</strain>
    </source>
</reference>
<dbReference type="InterPro" id="IPR019619">
    <property type="entry name" value="DUF2490"/>
</dbReference>
<dbReference type="Proteomes" id="UP000199459">
    <property type="component" value="Unassembled WGS sequence"/>
</dbReference>
<dbReference type="RefSeq" id="WP_090634564.1">
    <property type="nucleotide sequence ID" value="NZ_FOCP01000031.1"/>
</dbReference>
<feature type="chain" id="PRO_5011622880" description="DUF2490 domain-containing protein" evidence="1">
    <location>
        <begin position="28"/>
        <end position="244"/>
    </location>
</feature>
<name>A0A1H8ICT2_9PROT</name>
<dbReference type="Pfam" id="PF10677">
    <property type="entry name" value="DUF2490"/>
    <property type="match status" value="1"/>
</dbReference>
<gene>
    <name evidence="2" type="ORF">SAMN05216325_13127</name>
</gene>
<dbReference type="AlphaFoldDB" id="A0A1H8ICT2"/>
<proteinExistence type="predicted"/>
<feature type="signal peptide" evidence="1">
    <location>
        <begin position="1"/>
        <end position="27"/>
    </location>
</feature>
<dbReference type="EMBL" id="FOCP01000031">
    <property type="protein sequence ID" value="SEN66610.1"/>
    <property type="molecule type" value="Genomic_DNA"/>
</dbReference>
<dbReference type="STRING" id="917.SAMN05216326_10757"/>
<evidence type="ECO:0000256" key="1">
    <source>
        <dbReference type="SAM" id="SignalP"/>
    </source>
</evidence>
<evidence type="ECO:0000313" key="2">
    <source>
        <dbReference type="EMBL" id="SEN66610.1"/>
    </source>
</evidence>
<evidence type="ECO:0008006" key="4">
    <source>
        <dbReference type="Google" id="ProtNLM"/>
    </source>
</evidence>
<sequence>MTITKRKRLLHAIAVVFSLIVADMVSAASPDEDFYTWGGFEMTGSLPVHNPYLKNLRYKIFVQGRFGDNSSQLSQGLIRAGTGYQFNEKVTAWLGYDWVPTGRPLALSPFNDHAVWQQLSWSNSFAFGTLISRTRLEQHFFDVPGGSDAAHLFRQMLKLAMPVPVVSPRISVVLWNEIFVNLKTTDAGVRSGYNQNRAFAGFGYQINKKITLETGYMSQHISRSSSPRPDQLLHVLSITLPLNF</sequence>
<dbReference type="OrthoDB" id="5381041at2"/>
<keyword evidence="1" id="KW-0732">Signal</keyword>
<organism evidence="2 3">
    <name type="scientific">Nitrosomonas marina</name>
    <dbReference type="NCBI Taxonomy" id="917"/>
    <lineage>
        <taxon>Bacteria</taxon>
        <taxon>Pseudomonadati</taxon>
        <taxon>Pseudomonadota</taxon>
        <taxon>Betaproteobacteria</taxon>
        <taxon>Nitrosomonadales</taxon>
        <taxon>Nitrosomonadaceae</taxon>
        <taxon>Nitrosomonas</taxon>
    </lineage>
</organism>
<evidence type="ECO:0000313" key="3">
    <source>
        <dbReference type="Proteomes" id="UP000199459"/>
    </source>
</evidence>
<protein>
    <recommendedName>
        <fullName evidence="4">DUF2490 domain-containing protein</fullName>
    </recommendedName>
</protein>
<accession>A0A1H8ICT2</accession>